<evidence type="ECO:0000313" key="2">
    <source>
        <dbReference type="Proteomes" id="UP000324800"/>
    </source>
</evidence>
<dbReference type="InterPro" id="IPR038765">
    <property type="entry name" value="Papain-like_cys_pep_sf"/>
</dbReference>
<dbReference type="EMBL" id="SNRW01018811">
    <property type="protein sequence ID" value="KAA6366972.1"/>
    <property type="molecule type" value="Genomic_DNA"/>
</dbReference>
<dbReference type="Gene3D" id="3.90.70.80">
    <property type="match status" value="1"/>
</dbReference>
<gene>
    <name evidence="1" type="ORF">EZS28_037501</name>
</gene>
<dbReference type="SUPFAM" id="SSF54001">
    <property type="entry name" value="Cysteine proteinases"/>
    <property type="match status" value="1"/>
</dbReference>
<dbReference type="CDD" id="cd22744">
    <property type="entry name" value="OTU"/>
    <property type="match status" value="1"/>
</dbReference>
<reference evidence="1 2" key="1">
    <citation type="submission" date="2019-03" db="EMBL/GenBank/DDBJ databases">
        <title>Single cell metagenomics reveals metabolic interactions within the superorganism composed of flagellate Streblomastix strix and complex community of Bacteroidetes bacteria on its surface.</title>
        <authorList>
            <person name="Treitli S.C."/>
            <person name="Kolisko M."/>
            <person name="Husnik F."/>
            <person name="Keeling P."/>
            <person name="Hampl V."/>
        </authorList>
    </citation>
    <scope>NUCLEOTIDE SEQUENCE [LARGE SCALE GENOMIC DNA]</scope>
    <source>
        <strain evidence="1">ST1C</strain>
    </source>
</reference>
<protein>
    <recommendedName>
        <fullName evidence="3">OTU domain-containing protein</fullName>
    </recommendedName>
</protein>
<dbReference type="Proteomes" id="UP000324800">
    <property type="component" value="Unassembled WGS sequence"/>
</dbReference>
<dbReference type="AlphaFoldDB" id="A0A5J4UAN4"/>
<evidence type="ECO:0008006" key="3">
    <source>
        <dbReference type="Google" id="ProtNLM"/>
    </source>
</evidence>
<comment type="caution">
    <text evidence="1">The sequence shown here is derived from an EMBL/GenBank/DDBJ whole genome shotgun (WGS) entry which is preliminary data.</text>
</comment>
<proteinExistence type="predicted"/>
<accession>A0A5J4UAN4</accession>
<evidence type="ECO:0000313" key="1">
    <source>
        <dbReference type="EMBL" id="KAA6366972.1"/>
    </source>
</evidence>
<name>A0A5J4UAN4_9EUKA</name>
<sequence length="111" mass="12601">MKEIEILGLDDKQYYTFRELAVEFLTNNPQLHDCALEPGEAIQGRMEGLLMNAWGGDESIIAAAEAFEVQIYVHTPQGTVTKFGKEQKNKQPLHLGYVNHNHYVSLQKEVI</sequence>
<organism evidence="1 2">
    <name type="scientific">Streblomastix strix</name>
    <dbReference type="NCBI Taxonomy" id="222440"/>
    <lineage>
        <taxon>Eukaryota</taxon>
        <taxon>Metamonada</taxon>
        <taxon>Preaxostyla</taxon>
        <taxon>Oxymonadida</taxon>
        <taxon>Streblomastigidae</taxon>
        <taxon>Streblomastix</taxon>
    </lineage>
</organism>